<accession>A0B5F9</accession>
<dbReference type="Gene3D" id="3.50.50.60">
    <property type="entry name" value="FAD/NAD(P)-binding domain"/>
    <property type="match status" value="1"/>
</dbReference>
<evidence type="ECO:0000313" key="1">
    <source>
        <dbReference type="EMBL" id="ABK13933.1"/>
    </source>
</evidence>
<dbReference type="GO" id="GO:0016628">
    <property type="term" value="F:oxidoreductase activity, acting on the CH-CH group of donors, NAD or NADP as acceptor"/>
    <property type="evidence" value="ECO:0007669"/>
    <property type="project" value="InterPro"/>
</dbReference>
<dbReference type="Proteomes" id="UP000000674">
    <property type="component" value="Chromosome"/>
</dbReference>
<dbReference type="HOGENOM" id="CLU_024648_5_0_2"/>
<dbReference type="KEGG" id="mtp:Mthe_0133"/>
<dbReference type="EMBL" id="CP000477">
    <property type="protein sequence ID" value="ABK13933.1"/>
    <property type="molecule type" value="Genomic_DNA"/>
</dbReference>
<dbReference type="PANTHER" id="PTHR42685:SF18">
    <property type="entry name" value="DIGERANYLGERANYLGLYCEROPHOSPHOLIPID REDUCTASE"/>
    <property type="match status" value="1"/>
</dbReference>
<gene>
    <name evidence="1" type="ordered locus">Mthe_0133</name>
</gene>
<dbReference type="InterPro" id="IPR050407">
    <property type="entry name" value="Geranylgeranyl_reductase"/>
</dbReference>
<dbReference type="RefSeq" id="WP_011695332.1">
    <property type="nucleotide sequence ID" value="NC_008553.1"/>
</dbReference>
<dbReference type="Pfam" id="PF12831">
    <property type="entry name" value="FAD_oxidored"/>
    <property type="match status" value="1"/>
</dbReference>
<dbReference type="GeneID" id="4462438"/>
<dbReference type="STRING" id="349307.Mthe_0133"/>
<dbReference type="OrthoDB" id="46008at2157"/>
<evidence type="ECO:0000313" key="2">
    <source>
        <dbReference type="Proteomes" id="UP000000674"/>
    </source>
</evidence>
<dbReference type="SUPFAM" id="SSF51905">
    <property type="entry name" value="FAD/NAD(P)-binding domain"/>
    <property type="match status" value="1"/>
</dbReference>
<proteinExistence type="predicted"/>
<sequence length="368" mass="40456">MYDLIVIGGGPAGASAALEGAGLGLSVLLIEKEKFPRYKPCGGALSEKARSYLRFRIPDEVIDAEVSRIRIFFRDRCAEISRPERLSTLVTRSVFDDILVRRAADAGAEVLFGKKATGISEEDGCVRIMAGESYKGRLLVLADGHTGMLSRKICPGDGMRGVCLVSEVAAEETNDCMEIHFGEVDRGYAWVFPHGSYLSVGAGGLGSSNIRVIMDRLMRARGFRGRIHGHTIPLSGPSRYLGGRRTMLCGDSAGMVDPFTGEGIAYAVRSGQIAAQVASEHLSDGCDLVEYQHRCKREIGDDLRASFLLARIMHRFPDQLFNMFMDDRSLLERYIDIHSHGLSYRSFLKWLAPRAPAKLMASKISKMV</sequence>
<name>A0B5F9_METTP</name>
<dbReference type="PANTHER" id="PTHR42685">
    <property type="entry name" value="GERANYLGERANYL DIPHOSPHATE REDUCTASE"/>
    <property type="match status" value="1"/>
</dbReference>
<protein>
    <submittedName>
        <fullName evidence="1">Geranylgeranyl reductase</fullName>
    </submittedName>
</protein>
<dbReference type="NCBIfam" id="TIGR02032">
    <property type="entry name" value="GG-red-SF"/>
    <property type="match status" value="1"/>
</dbReference>
<organism evidence="1 2">
    <name type="scientific">Methanothrix thermoacetophila (strain DSM 6194 / JCM 14653 / NBRC 101360 / PT)</name>
    <name type="common">Methanosaeta thermophila</name>
    <dbReference type="NCBI Taxonomy" id="349307"/>
    <lineage>
        <taxon>Archaea</taxon>
        <taxon>Methanobacteriati</taxon>
        <taxon>Methanobacteriota</taxon>
        <taxon>Stenosarchaea group</taxon>
        <taxon>Methanomicrobia</taxon>
        <taxon>Methanotrichales</taxon>
        <taxon>Methanotrichaceae</taxon>
        <taxon>Methanothrix</taxon>
    </lineage>
</organism>
<keyword evidence="2" id="KW-1185">Reference proteome</keyword>
<dbReference type="InterPro" id="IPR011777">
    <property type="entry name" value="Geranylgeranyl_Rdtase_fam"/>
</dbReference>
<dbReference type="PRINTS" id="PR00469">
    <property type="entry name" value="PNDRDTASEII"/>
</dbReference>
<dbReference type="InterPro" id="IPR036188">
    <property type="entry name" value="FAD/NAD-bd_sf"/>
</dbReference>
<dbReference type="AlphaFoldDB" id="A0B5F9"/>
<reference evidence="1 2" key="1">
    <citation type="submission" date="2006-10" db="EMBL/GenBank/DDBJ databases">
        <title>Complete sequence of Methanosaeta thermophila PT.</title>
        <authorList>
            <consortium name="US DOE Joint Genome Institute"/>
            <person name="Copeland A."/>
            <person name="Lucas S."/>
            <person name="Lapidus A."/>
            <person name="Barry K."/>
            <person name="Detter J.C."/>
            <person name="Glavina del Rio T."/>
            <person name="Hammon N."/>
            <person name="Israni S."/>
            <person name="Pitluck S."/>
            <person name="Chain P."/>
            <person name="Malfatti S."/>
            <person name="Shin M."/>
            <person name="Vergez L."/>
            <person name="Schmutz J."/>
            <person name="Larimer F."/>
            <person name="Land M."/>
            <person name="Hauser L."/>
            <person name="Kyrpides N."/>
            <person name="Kim E."/>
            <person name="Smith K.S."/>
            <person name="Ingram-Smith C."/>
            <person name="Richardson P."/>
        </authorList>
    </citation>
    <scope>NUCLEOTIDE SEQUENCE [LARGE SCALE GENOMIC DNA]</scope>
    <source>
        <strain evidence="2">DSM 6194 / JCM 14653 / NBRC 101360 / PT</strain>
    </source>
</reference>